<keyword evidence="5 6" id="KW-0472">Membrane</keyword>
<dbReference type="RefSeq" id="WP_124954724.1">
    <property type="nucleotide sequence ID" value="NZ_RRCH01000018.1"/>
</dbReference>
<dbReference type="GO" id="GO:0005886">
    <property type="term" value="C:plasma membrane"/>
    <property type="evidence" value="ECO:0007669"/>
    <property type="project" value="UniProtKB-SubCell"/>
</dbReference>
<reference evidence="8 9" key="1">
    <citation type="submission" date="2018-11" db="EMBL/GenBank/DDBJ databases">
        <title>Taxonoimc description of Halomarina strain SPP-AMP-1.</title>
        <authorList>
            <person name="Pal Y."/>
            <person name="Srinivasana K."/>
            <person name="Verma A."/>
            <person name="Kumar P."/>
        </authorList>
    </citation>
    <scope>NUCLEOTIDE SEQUENCE [LARGE SCALE GENOMIC DNA]</scope>
    <source>
        <strain evidence="8 9">SPP-AMP-1</strain>
    </source>
</reference>
<feature type="transmembrane region" description="Helical" evidence="6">
    <location>
        <begin position="202"/>
        <end position="223"/>
    </location>
</feature>
<gene>
    <name evidence="8" type="ORF">EIK79_08640</name>
</gene>
<proteinExistence type="predicted"/>
<dbReference type="OrthoDB" id="200998at2157"/>
<dbReference type="Gene3D" id="1.20.1250.20">
    <property type="entry name" value="MFS general substrate transporter like domains"/>
    <property type="match status" value="1"/>
</dbReference>
<evidence type="ECO:0000259" key="7">
    <source>
        <dbReference type="PROSITE" id="PS50850"/>
    </source>
</evidence>
<dbReference type="InterPro" id="IPR011701">
    <property type="entry name" value="MFS"/>
</dbReference>
<dbReference type="InterPro" id="IPR020846">
    <property type="entry name" value="MFS_dom"/>
</dbReference>
<feature type="transmembrane region" description="Helical" evidence="6">
    <location>
        <begin position="71"/>
        <end position="89"/>
    </location>
</feature>
<evidence type="ECO:0000256" key="2">
    <source>
        <dbReference type="ARBA" id="ARBA00022475"/>
    </source>
</evidence>
<evidence type="ECO:0000256" key="4">
    <source>
        <dbReference type="ARBA" id="ARBA00022989"/>
    </source>
</evidence>
<dbReference type="GO" id="GO:0022857">
    <property type="term" value="F:transmembrane transporter activity"/>
    <property type="evidence" value="ECO:0007669"/>
    <property type="project" value="InterPro"/>
</dbReference>
<feature type="transmembrane region" description="Helical" evidence="6">
    <location>
        <begin position="95"/>
        <end position="118"/>
    </location>
</feature>
<feature type="transmembrane region" description="Helical" evidence="6">
    <location>
        <begin position="270"/>
        <end position="289"/>
    </location>
</feature>
<evidence type="ECO:0000256" key="5">
    <source>
        <dbReference type="ARBA" id="ARBA00023136"/>
    </source>
</evidence>
<keyword evidence="2" id="KW-1003">Cell membrane</keyword>
<sequence length="367" mass="38885">MTRRQLFGTLCSMVFLVNLARVLFSPLLEPLKTTFGVTDATVGLLATLVWIGSASPRLPVGYLLTRVPRHYVVITSGTVLTAAAGLSATANTIEWLMVGAFCLGVSSGTYFIAANPLVTELFPERVGDMIGIHGMSSQAAAVIAAPLVGGVVLVGSWRLAFSLLAVVGGLTTIALLGTISTTDLPSAGTTDRHFIRAARRQWRLILVGVVFVGVTGFVWQGVFNFYVTYLITAKSLSQPAAQGLLTVLFGAGVPAFLITGYLAQRLPNAPLMFAICGAFACCLLLLTVASGYLALFVVSAVLGYAIHCLFPIIDTFLLSSFPDKSRASAYAVYGKFEAKASPFRAGMKPTNSIQPPTMAETGFQRNL</sequence>
<comment type="caution">
    <text evidence="8">The sequence shown here is derived from an EMBL/GenBank/DDBJ whole genome shotgun (WGS) entry which is preliminary data.</text>
</comment>
<dbReference type="PANTHER" id="PTHR43124">
    <property type="entry name" value="PURINE EFFLUX PUMP PBUE"/>
    <property type="match status" value="1"/>
</dbReference>
<dbReference type="SUPFAM" id="SSF103473">
    <property type="entry name" value="MFS general substrate transporter"/>
    <property type="match status" value="1"/>
</dbReference>
<name>A0A3P3RBM5_9EURY</name>
<dbReference type="Pfam" id="PF07690">
    <property type="entry name" value="MFS_1"/>
    <property type="match status" value="1"/>
</dbReference>
<comment type="subcellular location">
    <subcellularLocation>
        <location evidence="1">Cell membrane</location>
        <topology evidence="1">Multi-pass membrane protein</topology>
    </subcellularLocation>
</comment>
<evidence type="ECO:0000256" key="6">
    <source>
        <dbReference type="SAM" id="Phobius"/>
    </source>
</evidence>
<protein>
    <submittedName>
        <fullName evidence="8">MFS transporter</fullName>
    </submittedName>
</protein>
<feature type="transmembrane region" description="Helical" evidence="6">
    <location>
        <begin position="130"/>
        <end position="153"/>
    </location>
</feature>
<feature type="transmembrane region" description="Helical" evidence="6">
    <location>
        <begin position="243"/>
        <end position="263"/>
    </location>
</feature>
<dbReference type="Proteomes" id="UP000282322">
    <property type="component" value="Unassembled WGS sequence"/>
</dbReference>
<feature type="transmembrane region" description="Helical" evidence="6">
    <location>
        <begin position="159"/>
        <end position="181"/>
    </location>
</feature>
<keyword evidence="9" id="KW-1185">Reference proteome</keyword>
<dbReference type="EMBL" id="RRCH01000018">
    <property type="protein sequence ID" value="RRJ30877.1"/>
    <property type="molecule type" value="Genomic_DNA"/>
</dbReference>
<feature type="transmembrane region" description="Helical" evidence="6">
    <location>
        <begin position="40"/>
        <end position="64"/>
    </location>
</feature>
<keyword evidence="4 6" id="KW-1133">Transmembrane helix</keyword>
<organism evidence="8 9">
    <name type="scientific">Halocatena pleomorpha</name>
    <dbReference type="NCBI Taxonomy" id="1785090"/>
    <lineage>
        <taxon>Archaea</taxon>
        <taxon>Methanobacteriati</taxon>
        <taxon>Methanobacteriota</taxon>
        <taxon>Stenosarchaea group</taxon>
        <taxon>Halobacteria</taxon>
        <taxon>Halobacteriales</taxon>
        <taxon>Natronomonadaceae</taxon>
        <taxon>Halocatena</taxon>
    </lineage>
</organism>
<feature type="domain" description="Major facilitator superfamily (MFS) profile" evidence="7">
    <location>
        <begin position="6"/>
        <end position="367"/>
    </location>
</feature>
<dbReference type="InterPro" id="IPR036259">
    <property type="entry name" value="MFS_trans_sf"/>
</dbReference>
<feature type="transmembrane region" description="Helical" evidence="6">
    <location>
        <begin position="295"/>
        <end position="318"/>
    </location>
</feature>
<dbReference type="AlphaFoldDB" id="A0A3P3RBM5"/>
<dbReference type="InterPro" id="IPR050189">
    <property type="entry name" value="MFS_Efflux_Transporters"/>
</dbReference>
<evidence type="ECO:0000256" key="3">
    <source>
        <dbReference type="ARBA" id="ARBA00022692"/>
    </source>
</evidence>
<dbReference type="PROSITE" id="PS50850">
    <property type="entry name" value="MFS"/>
    <property type="match status" value="1"/>
</dbReference>
<dbReference type="PANTHER" id="PTHR43124:SF3">
    <property type="entry name" value="CHLORAMPHENICOL EFFLUX PUMP RV0191"/>
    <property type="match status" value="1"/>
</dbReference>
<evidence type="ECO:0000313" key="9">
    <source>
        <dbReference type="Proteomes" id="UP000282322"/>
    </source>
</evidence>
<evidence type="ECO:0000313" key="8">
    <source>
        <dbReference type="EMBL" id="RRJ30877.1"/>
    </source>
</evidence>
<keyword evidence="3 6" id="KW-0812">Transmembrane</keyword>
<evidence type="ECO:0000256" key="1">
    <source>
        <dbReference type="ARBA" id="ARBA00004651"/>
    </source>
</evidence>
<accession>A0A3P3RBM5</accession>